<evidence type="ECO:0000313" key="7">
    <source>
        <dbReference type="EMBL" id="MFC5861724.1"/>
    </source>
</evidence>
<dbReference type="Gene3D" id="3.40.50.300">
    <property type="entry name" value="P-loop containing nucleotide triphosphate hydrolases"/>
    <property type="match status" value="2"/>
</dbReference>
<feature type="compositionally biased region" description="Polar residues" evidence="5">
    <location>
        <begin position="759"/>
        <end position="769"/>
    </location>
</feature>
<gene>
    <name evidence="7" type="ORF">ACFPT7_05425</name>
</gene>
<dbReference type="PROSITE" id="PS51194">
    <property type="entry name" value="HELICASE_CTER"/>
    <property type="match status" value="1"/>
</dbReference>
<reference evidence="8" key="1">
    <citation type="journal article" date="2019" name="Int. J. Syst. Evol. Microbiol.">
        <title>The Global Catalogue of Microorganisms (GCM) 10K type strain sequencing project: providing services to taxonomists for standard genome sequencing and annotation.</title>
        <authorList>
            <consortium name="The Broad Institute Genomics Platform"/>
            <consortium name="The Broad Institute Genome Sequencing Center for Infectious Disease"/>
            <person name="Wu L."/>
            <person name="Ma J."/>
        </authorList>
    </citation>
    <scope>NUCLEOTIDE SEQUENCE [LARGE SCALE GENOMIC DNA]</scope>
    <source>
        <strain evidence="8">JCM 4087</strain>
    </source>
</reference>
<dbReference type="InterPro" id="IPR001650">
    <property type="entry name" value="Helicase_C-like"/>
</dbReference>
<dbReference type="EMBL" id="JBHSPH010000002">
    <property type="protein sequence ID" value="MFC5861724.1"/>
    <property type="molecule type" value="Genomic_DNA"/>
</dbReference>
<proteinExistence type="predicted"/>
<name>A0ABW1EBK3_9BACT</name>
<evidence type="ECO:0000256" key="5">
    <source>
        <dbReference type="SAM" id="MobiDB-lite"/>
    </source>
</evidence>
<feature type="coiled-coil region" evidence="4">
    <location>
        <begin position="423"/>
        <end position="450"/>
    </location>
</feature>
<dbReference type="RefSeq" id="WP_263337266.1">
    <property type="nucleotide sequence ID" value="NZ_JAGSYH010000004.1"/>
</dbReference>
<feature type="region of interest" description="Disordered" evidence="5">
    <location>
        <begin position="694"/>
        <end position="769"/>
    </location>
</feature>
<organism evidence="7 8">
    <name type="scientific">Acidicapsa dinghuensis</name>
    <dbReference type="NCBI Taxonomy" id="2218256"/>
    <lineage>
        <taxon>Bacteria</taxon>
        <taxon>Pseudomonadati</taxon>
        <taxon>Acidobacteriota</taxon>
        <taxon>Terriglobia</taxon>
        <taxon>Terriglobales</taxon>
        <taxon>Acidobacteriaceae</taxon>
        <taxon>Acidicapsa</taxon>
    </lineage>
</organism>
<keyword evidence="3" id="KW-0067">ATP-binding</keyword>
<evidence type="ECO:0000256" key="4">
    <source>
        <dbReference type="SAM" id="Coils"/>
    </source>
</evidence>
<dbReference type="SUPFAM" id="SSF52540">
    <property type="entry name" value="P-loop containing nucleoside triphosphate hydrolases"/>
    <property type="match status" value="2"/>
</dbReference>
<dbReference type="Pfam" id="PF00271">
    <property type="entry name" value="Helicase_C"/>
    <property type="match status" value="1"/>
</dbReference>
<evidence type="ECO:0000313" key="8">
    <source>
        <dbReference type="Proteomes" id="UP001596091"/>
    </source>
</evidence>
<evidence type="ECO:0000259" key="6">
    <source>
        <dbReference type="PROSITE" id="PS51194"/>
    </source>
</evidence>
<keyword evidence="7" id="KW-0347">Helicase</keyword>
<dbReference type="InterPro" id="IPR050628">
    <property type="entry name" value="SNF2_RAD54_helicase_TF"/>
</dbReference>
<sequence>METTFDYLRQFGPLLAERIVETYPPLQSTKDPVDPSLQTLLRKPLPAQAVAITGTVKYLRKEKAARIVAECGAGKTYMALGTIHALSGGQPSTTLVMCPSHITHKWAREVLLTVPRARTFLIEDMRNGGDPAKPHGVCEVKLNKGKIIYEGKRLSMAEMRRMSRKEWRMRFTGPTFFITGKDKGKLSYFWEHVYLKAKSGPNLGGVVNPDSGMSILDSDMEKLTALDFGDKQKVSEVLTAPRGGTTRFSALWQADRTRIQRMAPIEYIGRYMASWFDFAIADELHQLAGDTAQGNALGVLGRAAGRLIALTGTLMGGYADDLFNIFWRMEPRAMVCEGFAYGGQGRRDFQEQYGVLETIEKIEETDNACSRATKKTVRVLRKPGASPLLFGKFLMNTTAFLALEDISDNLPRYDESVLSVDMDPGLQQAYERLEEEIRSAMREHRGNKSLMSILLNTLLLYPDHPYGFDEIWARAFDPQTKEYVKFLVTAPENLPEEPLYAKERALVADVKEELRQGRRCQIYATYTGEKDVTQRLETVLRQEGMRVAVLRSSVPTDKREDWYDRQLKAGVEVVVCHPKLVETGLDLLAFPTLYFYETGYSLHTLRQASRRSWRIGQRFPVRVKFVTYSGTMQETCLRLMGKKMLVALMMEGKFSGEGLQALDTDEDLMSAMARELVEKAGVGESANAVWRELDQEREKMQPRTVSVTEPEPGESDDPVLERPAQPASGSVPIPFGMDLTEPATAGKKRKKAALRPTATEASVQLSLFD</sequence>
<accession>A0ABW1EBK3</accession>
<keyword evidence="4" id="KW-0175">Coiled coil</keyword>
<evidence type="ECO:0000256" key="3">
    <source>
        <dbReference type="ARBA" id="ARBA00022840"/>
    </source>
</evidence>
<keyword evidence="8" id="KW-1185">Reference proteome</keyword>
<dbReference type="PANTHER" id="PTHR45626">
    <property type="entry name" value="TRANSCRIPTION TERMINATION FACTOR 2-RELATED"/>
    <property type="match status" value="1"/>
</dbReference>
<keyword evidence="1" id="KW-0547">Nucleotide-binding</keyword>
<dbReference type="Proteomes" id="UP001596091">
    <property type="component" value="Unassembled WGS sequence"/>
</dbReference>
<dbReference type="Pfam" id="PF04851">
    <property type="entry name" value="ResIII"/>
    <property type="match status" value="1"/>
</dbReference>
<feature type="domain" description="Helicase C-terminal" evidence="6">
    <location>
        <begin position="502"/>
        <end position="670"/>
    </location>
</feature>
<dbReference type="InterPro" id="IPR006935">
    <property type="entry name" value="Helicase/UvrB_N"/>
</dbReference>
<keyword evidence="2" id="KW-0378">Hydrolase</keyword>
<protein>
    <submittedName>
        <fullName evidence="7">DEAD/DEAH box helicase family protein</fullName>
    </submittedName>
</protein>
<evidence type="ECO:0000256" key="2">
    <source>
        <dbReference type="ARBA" id="ARBA00022801"/>
    </source>
</evidence>
<evidence type="ECO:0000256" key="1">
    <source>
        <dbReference type="ARBA" id="ARBA00022741"/>
    </source>
</evidence>
<comment type="caution">
    <text evidence="7">The sequence shown here is derived from an EMBL/GenBank/DDBJ whole genome shotgun (WGS) entry which is preliminary data.</text>
</comment>
<dbReference type="InterPro" id="IPR027417">
    <property type="entry name" value="P-loop_NTPase"/>
</dbReference>
<dbReference type="GO" id="GO:0004386">
    <property type="term" value="F:helicase activity"/>
    <property type="evidence" value="ECO:0007669"/>
    <property type="project" value="UniProtKB-KW"/>
</dbReference>